<keyword evidence="1" id="KW-1133">Transmembrane helix</keyword>
<gene>
    <name evidence="2" type="primary">Nfu_g_1_015878</name>
</gene>
<dbReference type="EMBL" id="HAED01003782">
    <property type="protein sequence ID" value="SBQ89783.1"/>
    <property type="molecule type" value="Transcribed_RNA"/>
</dbReference>
<feature type="non-terminal residue" evidence="2">
    <location>
        <position position="1"/>
    </location>
</feature>
<evidence type="ECO:0000256" key="1">
    <source>
        <dbReference type="SAM" id="Phobius"/>
    </source>
</evidence>
<keyword evidence="1" id="KW-0812">Transmembrane</keyword>
<reference evidence="2" key="1">
    <citation type="submission" date="2016-05" db="EMBL/GenBank/DDBJ databases">
        <authorList>
            <person name="Lavstsen T."/>
            <person name="Jespersen J.S."/>
        </authorList>
    </citation>
    <scope>NUCLEOTIDE SEQUENCE</scope>
    <source>
        <tissue evidence="2">Brain</tissue>
    </source>
</reference>
<protein>
    <submittedName>
        <fullName evidence="2">Uncharacterized protein</fullName>
    </submittedName>
</protein>
<accession>A0A1A8HZU2</accession>
<reference evidence="2" key="2">
    <citation type="submission" date="2016-06" db="EMBL/GenBank/DDBJ databases">
        <title>The genome of a short-lived fish provides insights into sex chromosome evolution and the genetic control of aging.</title>
        <authorList>
            <person name="Reichwald K."/>
            <person name="Felder M."/>
            <person name="Petzold A."/>
            <person name="Koch P."/>
            <person name="Groth M."/>
            <person name="Platzer M."/>
        </authorList>
    </citation>
    <scope>NUCLEOTIDE SEQUENCE</scope>
    <source>
        <tissue evidence="2">Brain</tissue>
    </source>
</reference>
<evidence type="ECO:0000313" key="2">
    <source>
        <dbReference type="EMBL" id="SBQ89783.1"/>
    </source>
</evidence>
<name>A0A1A8HZU2_NOTKU</name>
<keyword evidence="1" id="KW-0472">Membrane</keyword>
<proteinExistence type="predicted"/>
<feature type="non-terminal residue" evidence="2">
    <location>
        <position position="40"/>
    </location>
</feature>
<organism evidence="2">
    <name type="scientific">Nothobranchius kuhntae</name>
    <name type="common">Beira killifish</name>
    <dbReference type="NCBI Taxonomy" id="321403"/>
    <lineage>
        <taxon>Eukaryota</taxon>
        <taxon>Metazoa</taxon>
        <taxon>Chordata</taxon>
        <taxon>Craniata</taxon>
        <taxon>Vertebrata</taxon>
        <taxon>Euteleostomi</taxon>
        <taxon>Actinopterygii</taxon>
        <taxon>Neopterygii</taxon>
        <taxon>Teleostei</taxon>
        <taxon>Neoteleostei</taxon>
        <taxon>Acanthomorphata</taxon>
        <taxon>Ovalentaria</taxon>
        <taxon>Atherinomorphae</taxon>
        <taxon>Cyprinodontiformes</taxon>
        <taxon>Nothobranchiidae</taxon>
        <taxon>Nothobranchius</taxon>
    </lineage>
</organism>
<dbReference type="AlphaFoldDB" id="A0A1A8HZU2"/>
<sequence length="40" mass="4238">RTCKLHAEQPQAGIRTLGLLAALCLGSHQFGFSPDTNMPG</sequence>
<feature type="transmembrane region" description="Helical" evidence="1">
    <location>
        <begin position="12"/>
        <end position="32"/>
    </location>
</feature>